<feature type="transmembrane region" description="Helical" evidence="6">
    <location>
        <begin position="20"/>
        <end position="41"/>
    </location>
</feature>
<dbReference type="GO" id="GO:0006654">
    <property type="term" value="P:phosphatidic acid biosynthetic process"/>
    <property type="evidence" value="ECO:0007669"/>
    <property type="project" value="TreeGrafter"/>
</dbReference>
<keyword evidence="6" id="KW-0812">Transmembrane</keyword>
<dbReference type="SUPFAM" id="SSF69593">
    <property type="entry name" value="Glycerol-3-phosphate (1)-acyltransferase"/>
    <property type="match status" value="1"/>
</dbReference>
<feature type="transmembrane region" description="Helical" evidence="6">
    <location>
        <begin position="62"/>
        <end position="81"/>
    </location>
</feature>
<name>A3VKD7_9RHOB</name>
<evidence type="ECO:0000256" key="5">
    <source>
        <dbReference type="ARBA" id="ARBA00023315"/>
    </source>
</evidence>
<keyword evidence="4" id="KW-0443">Lipid metabolism</keyword>
<dbReference type="CDD" id="cd07989">
    <property type="entry name" value="LPLAT_AGPAT-like"/>
    <property type="match status" value="1"/>
</dbReference>
<comment type="pathway">
    <text evidence="1">Lipid metabolism.</text>
</comment>
<dbReference type="Proteomes" id="UP000002931">
    <property type="component" value="Unassembled WGS sequence"/>
</dbReference>
<keyword evidence="6" id="KW-0472">Membrane</keyword>
<keyword evidence="3 8" id="KW-0808">Transferase</keyword>
<protein>
    <submittedName>
        <fullName evidence="8">Acyltransferase, putative</fullName>
    </submittedName>
</protein>
<dbReference type="eggNOG" id="COG0204">
    <property type="taxonomic scope" value="Bacteria"/>
</dbReference>
<proteinExistence type="predicted"/>
<evidence type="ECO:0000313" key="8">
    <source>
        <dbReference type="EMBL" id="EAQ11261.1"/>
    </source>
</evidence>
<feature type="domain" description="Phospholipid/glycerol acyltransferase" evidence="7">
    <location>
        <begin position="90"/>
        <end position="205"/>
    </location>
</feature>
<dbReference type="STRING" id="314271.RB2654_04511"/>
<dbReference type="HOGENOM" id="CLU_027938_0_1_5"/>
<accession>A3VKD7</accession>
<dbReference type="PANTHER" id="PTHR10434">
    <property type="entry name" value="1-ACYL-SN-GLYCEROL-3-PHOSPHATE ACYLTRANSFERASE"/>
    <property type="match status" value="1"/>
</dbReference>
<evidence type="ECO:0000259" key="7">
    <source>
        <dbReference type="SMART" id="SM00563"/>
    </source>
</evidence>
<dbReference type="PANTHER" id="PTHR10434:SF64">
    <property type="entry name" value="1-ACYL-SN-GLYCEROL-3-PHOSPHATE ACYLTRANSFERASE-RELATED"/>
    <property type="match status" value="1"/>
</dbReference>
<comment type="caution">
    <text evidence="8">The sequence shown here is derived from an EMBL/GenBank/DDBJ whole genome shotgun (WGS) entry which is preliminary data.</text>
</comment>
<reference evidence="8 9" key="1">
    <citation type="journal article" date="2010" name="J. Bacteriol.">
        <title>Genome sequences of Pelagibaca bermudensis HTCC2601T and Maritimibacter alkaliphilus HTCC2654T, the type strains of two marine Roseobacter genera.</title>
        <authorList>
            <person name="Thrash J.C."/>
            <person name="Cho J.C."/>
            <person name="Ferriera S."/>
            <person name="Johnson J."/>
            <person name="Vergin K.L."/>
            <person name="Giovannoni S.J."/>
        </authorList>
    </citation>
    <scope>NUCLEOTIDE SEQUENCE [LARGE SCALE GENOMIC DNA]</scope>
    <source>
        <strain evidence="8 9">HTCC2654</strain>
    </source>
</reference>
<dbReference type="OrthoDB" id="9806880at2"/>
<dbReference type="EMBL" id="AAMT01000017">
    <property type="protein sequence ID" value="EAQ11261.1"/>
    <property type="molecule type" value="Genomic_DNA"/>
</dbReference>
<evidence type="ECO:0000313" key="9">
    <source>
        <dbReference type="Proteomes" id="UP000002931"/>
    </source>
</evidence>
<keyword evidence="5 8" id="KW-0012">Acyltransferase</keyword>
<dbReference type="AlphaFoldDB" id="A3VKD7"/>
<dbReference type="InterPro" id="IPR002123">
    <property type="entry name" value="Plipid/glycerol_acylTrfase"/>
</dbReference>
<keyword evidence="9" id="KW-1185">Reference proteome</keyword>
<gene>
    <name evidence="8" type="ORF">RB2654_04511</name>
</gene>
<dbReference type="GO" id="GO:0003841">
    <property type="term" value="F:1-acylglycerol-3-phosphate O-acyltransferase activity"/>
    <property type="evidence" value="ECO:0007669"/>
    <property type="project" value="TreeGrafter"/>
</dbReference>
<keyword evidence="2" id="KW-0444">Lipid biosynthesis</keyword>
<dbReference type="RefSeq" id="WP_008329045.1">
    <property type="nucleotide sequence ID" value="NZ_CH902578.1"/>
</dbReference>
<sequence>MSEPWDDGSAQPDLSVGPFGWIVAILRGVPLVIVLILGLFFTFLLRPFEKLLAGEGRPVTPTVTRIVCLSALFLLGIRLRVRGTPMKGPGAVVANHSSWLDIFVLNAPKRIYFVSKAEVAGWAGISWLAKATGTVFIVRDRREARGQVEVFRRRLSLGHRLLFFPEGTSTDSRRVLTFKTTLFAAFFDAALRDTMRVQPVSVVYHAPKGRDDRFYGWWGGMDLGPHLLAVLAALPNGSVEVVYHEPVRVADFADRKTLAAHCEAAVRGPVLDALVA</sequence>
<dbReference type="Pfam" id="PF01553">
    <property type="entry name" value="Acyltransferase"/>
    <property type="match status" value="1"/>
</dbReference>
<keyword evidence="6" id="KW-1133">Transmembrane helix</keyword>
<dbReference type="SMART" id="SM00563">
    <property type="entry name" value="PlsC"/>
    <property type="match status" value="1"/>
</dbReference>
<evidence type="ECO:0000256" key="1">
    <source>
        <dbReference type="ARBA" id="ARBA00005189"/>
    </source>
</evidence>
<evidence type="ECO:0000256" key="4">
    <source>
        <dbReference type="ARBA" id="ARBA00023098"/>
    </source>
</evidence>
<organism evidence="8 9">
    <name type="scientific">Maritimibacter alkaliphilus HTCC2654</name>
    <dbReference type="NCBI Taxonomy" id="314271"/>
    <lineage>
        <taxon>Bacteria</taxon>
        <taxon>Pseudomonadati</taxon>
        <taxon>Pseudomonadota</taxon>
        <taxon>Alphaproteobacteria</taxon>
        <taxon>Rhodobacterales</taxon>
        <taxon>Roseobacteraceae</taxon>
        <taxon>Maritimibacter</taxon>
    </lineage>
</organism>
<evidence type="ECO:0000256" key="2">
    <source>
        <dbReference type="ARBA" id="ARBA00022516"/>
    </source>
</evidence>
<evidence type="ECO:0000256" key="3">
    <source>
        <dbReference type="ARBA" id="ARBA00022679"/>
    </source>
</evidence>
<evidence type="ECO:0000256" key="6">
    <source>
        <dbReference type="SAM" id="Phobius"/>
    </source>
</evidence>